<organism evidence="1">
    <name type="scientific">Arundo donax</name>
    <name type="common">Giant reed</name>
    <name type="synonym">Donax arundinaceus</name>
    <dbReference type="NCBI Taxonomy" id="35708"/>
    <lineage>
        <taxon>Eukaryota</taxon>
        <taxon>Viridiplantae</taxon>
        <taxon>Streptophyta</taxon>
        <taxon>Embryophyta</taxon>
        <taxon>Tracheophyta</taxon>
        <taxon>Spermatophyta</taxon>
        <taxon>Magnoliopsida</taxon>
        <taxon>Liliopsida</taxon>
        <taxon>Poales</taxon>
        <taxon>Poaceae</taxon>
        <taxon>PACMAD clade</taxon>
        <taxon>Arundinoideae</taxon>
        <taxon>Arundineae</taxon>
        <taxon>Arundo</taxon>
    </lineage>
</organism>
<proteinExistence type="predicted"/>
<accession>A0A0A9A474</accession>
<name>A0A0A9A474_ARUDO</name>
<reference evidence="1" key="2">
    <citation type="journal article" date="2015" name="Data Brief">
        <title>Shoot transcriptome of the giant reed, Arundo donax.</title>
        <authorList>
            <person name="Barrero R.A."/>
            <person name="Guerrero F.D."/>
            <person name="Moolhuijzen P."/>
            <person name="Goolsby J.A."/>
            <person name="Tidwell J."/>
            <person name="Bellgard S.E."/>
            <person name="Bellgard M.I."/>
        </authorList>
    </citation>
    <scope>NUCLEOTIDE SEQUENCE</scope>
    <source>
        <tissue evidence="1">Shoot tissue taken approximately 20 cm above the soil surface</tissue>
    </source>
</reference>
<protein>
    <submittedName>
        <fullName evidence="1">Uncharacterized protein</fullName>
    </submittedName>
</protein>
<sequence>MTARLTQILGTGVQ</sequence>
<reference evidence="1" key="1">
    <citation type="submission" date="2014-09" db="EMBL/GenBank/DDBJ databases">
        <authorList>
            <person name="Magalhaes I.L.F."/>
            <person name="Oliveira U."/>
            <person name="Santos F.R."/>
            <person name="Vidigal T.H.D.A."/>
            <person name="Brescovit A.D."/>
            <person name="Santos A.J."/>
        </authorList>
    </citation>
    <scope>NUCLEOTIDE SEQUENCE</scope>
    <source>
        <tissue evidence="1">Shoot tissue taken approximately 20 cm above the soil surface</tissue>
    </source>
</reference>
<evidence type="ECO:0000313" key="1">
    <source>
        <dbReference type="EMBL" id="JAD44723.1"/>
    </source>
</evidence>
<dbReference type="EMBL" id="GBRH01253172">
    <property type="protein sequence ID" value="JAD44723.1"/>
    <property type="molecule type" value="Transcribed_RNA"/>
</dbReference>